<organism evidence="9 10">
    <name type="scientific">Cyclospora cayetanensis</name>
    <dbReference type="NCBI Taxonomy" id="88456"/>
    <lineage>
        <taxon>Eukaryota</taxon>
        <taxon>Sar</taxon>
        <taxon>Alveolata</taxon>
        <taxon>Apicomplexa</taxon>
        <taxon>Conoidasida</taxon>
        <taxon>Coccidia</taxon>
        <taxon>Eucoccidiorida</taxon>
        <taxon>Eimeriorina</taxon>
        <taxon>Eimeriidae</taxon>
        <taxon>Cyclospora</taxon>
    </lineage>
</organism>
<keyword evidence="4" id="KW-0560">Oxidoreductase</keyword>
<evidence type="ECO:0000259" key="7">
    <source>
        <dbReference type="Pfam" id="PF00175"/>
    </source>
</evidence>
<feature type="transmembrane region" description="Helical" evidence="6">
    <location>
        <begin position="302"/>
        <end position="322"/>
    </location>
</feature>
<dbReference type="Proteomes" id="UP000515125">
    <property type="component" value="Unplaced"/>
</dbReference>
<accession>A0A6P6RRX6</accession>
<gene>
    <name evidence="10" type="primary">LOC34620407</name>
</gene>
<dbReference type="AlphaFoldDB" id="A0A6P6RRX6"/>
<dbReference type="SUPFAM" id="SSF52343">
    <property type="entry name" value="Ferredoxin reductase-like, C-terminal NADP-linked domain"/>
    <property type="match status" value="1"/>
</dbReference>
<evidence type="ECO:0000313" key="9">
    <source>
        <dbReference type="Proteomes" id="UP000515125"/>
    </source>
</evidence>
<name>A0A6P6RRX6_9EIME</name>
<evidence type="ECO:0000313" key="10">
    <source>
        <dbReference type="RefSeq" id="XP_026190297.1"/>
    </source>
</evidence>
<keyword evidence="6" id="KW-0812">Transmembrane</keyword>
<feature type="transmembrane region" description="Helical" evidence="6">
    <location>
        <begin position="164"/>
        <end position="186"/>
    </location>
</feature>
<keyword evidence="6" id="KW-1133">Transmembrane helix</keyword>
<evidence type="ECO:0000256" key="2">
    <source>
        <dbReference type="ARBA" id="ARBA00022630"/>
    </source>
</evidence>
<dbReference type="PANTHER" id="PTHR19384:SF17">
    <property type="entry name" value="NADPH--CYTOCHROME P450 REDUCTASE"/>
    <property type="match status" value="1"/>
</dbReference>
<dbReference type="Gene3D" id="3.40.50.80">
    <property type="entry name" value="Nucleotide-binding domain of ferredoxin-NADP reductase (FNR) module"/>
    <property type="match status" value="1"/>
</dbReference>
<reference evidence="10" key="1">
    <citation type="submission" date="2025-08" db="UniProtKB">
        <authorList>
            <consortium name="RefSeq"/>
        </authorList>
    </citation>
    <scope>IDENTIFICATION</scope>
</reference>
<evidence type="ECO:0000256" key="6">
    <source>
        <dbReference type="SAM" id="Phobius"/>
    </source>
</evidence>
<dbReference type="GO" id="GO:0010181">
    <property type="term" value="F:FMN binding"/>
    <property type="evidence" value="ECO:0007669"/>
    <property type="project" value="TreeGrafter"/>
</dbReference>
<protein>
    <recommendedName>
        <fullName evidence="5">NADPH--hemoprotein reductase</fullName>
        <ecNumber evidence="5">1.6.2.4</ecNumber>
    </recommendedName>
</protein>
<dbReference type="InterPro" id="IPR001433">
    <property type="entry name" value="OxRdtase_FAD/NAD-bd"/>
</dbReference>
<dbReference type="Gene3D" id="1.20.990.10">
    <property type="entry name" value="NADPH-cytochrome p450 Reductase, Chain A, domain 3"/>
    <property type="match status" value="1"/>
</dbReference>
<dbReference type="RefSeq" id="XP_026190297.1">
    <property type="nucleotide sequence ID" value="XM_026334512.1"/>
</dbReference>
<dbReference type="InterPro" id="IPR017938">
    <property type="entry name" value="Riboflavin_synthase-like_b-brl"/>
</dbReference>
<keyword evidence="9" id="KW-1185">Reference proteome</keyword>
<feature type="domain" description="Oxidoreductase FAD/NAD(P)-binding" evidence="7">
    <location>
        <begin position="304"/>
        <end position="352"/>
    </location>
</feature>
<evidence type="ECO:0000256" key="4">
    <source>
        <dbReference type="ARBA" id="ARBA00023002"/>
    </source>
</evidence>
<dbReference type="Pfam" id="PF00667">
    <property type="entry name" value="FAD_binding_1"/>
    <property type="match status" value="1"/>
</dbReference>
<evidence type="ECO:0000256" key="3">
    <source>
        <dbReference type="ARBA" id="ARBA00022827"/>
    </source>
</evidence>
<dbReference type="PANTHER" id="PTHR19384">
    <property type="entry name" value="NITRIC OXIDE SYNTHASE-RELATED"/>
    <property type="match status" value="1"/>
</dbReference>
<feature type="domain" description="Sulfite reductase [NADPH] flavoprotein alpha-component-like FAD-binding" evidence="8">
    <location>
        <begin position="37"/>
        <end position="205"/>
    </location>
</feature>
<keyword evidence="6" id="KW-0472">Membrane</keyword>
<dbReference type="InterPro" id="IPR039261">
    <property type="entry name" value="FNR_nucleotide-bd"/>
</dbReference>
<dbReference type="Gene3D" id="2.40.30.10">
    <property type="entry name" value="Translation factors"/>
    <property type="match status" value="1"/>
</dbReference>
<dbReference type="EC" id="1.6.2.4" evidence="5"/>
<dbReference type="InterPro" id="IPR003097">
    <property type="entry name" value="CysJ-like_FAD-binding"/>
</dbReference>
<evidence type="ECO:0000259" key="8">
    <source>
        <dbReference type="Pfam" id="PF00667"/>
    </source>
</evidence>
<sequence length="475" mass="53216">MVPLPLLRTTDLMKRERLLSIPEATSAEVEAAGVECRELEFDLSQAPRLRCQTADTLYVLPRNPPQEVLWWFDFLGIEKRGLALEDFIHFADEAVPFPTPCTVEDALALYCGFALPSRAELAVYAQFATDPDQRSQWLRLTTDPKQENTFAAAIRGQGWCLRGLLAALLPSVNLATADLGLLLLLLSRHHMPRAYTLASSHLQQQEQQRHGITRTACICLDRHRTPRRNPQELLNLLQHHGIRPFGSLEAIPSGVHEGLCSSYLLNLKQKVAVDESGEAPPAVLCCCRPSAFKLPSKEDRPLILVAAGTGIAPFVAFAHHLAALGGARAPVCLFYGCRDIRHFLYQDLLLSYLDPDQRQQQPPEVQQLMLQQDQQHYRQQRRPHLRVLSRIILALSRVNPERKVYVQHKVVEEGQLVWGLLRAGAAVFVCGRPAMGKAVQEALLSVAASQIGQQKAEAFIKRLHDSGLYTEELWD</sequence>
<dbReference type="SUPFAM" id="SSF63380">
    <property type="entry name" value="Riboflavin synthase domain-like"/>
    <property type="match status" value="1"/>
</dbReference>
<proteinExistence type="predicted"/>
<dbReference type="Pfam" id="PF00175">
    <property type="entry name" value="NAD_binding_1"/>
    <property type="match status" value="1"/>
</dbReference>
<dbReference type="GeneID" id="34620407"/>
<dbReference type="GO" id="GO:0003958">
    <property type="term" value="F:NADPH-hemoprotein reductase activity"/>
    <property type="evidence" value="ECO:0007669"/>
    <property type="project" value="UniProtKB-EC"/>
</dbReference>
<dbReference type="OrthoDB" id="1688044at2759"/>
<evidence type="ECO:0000256" key="5">
    <source>
        <dbReference type="ARBA" id="ARBA00023797"/>
    </source>
</evidence>
<dbReference type="GO" id="GO:0050660">
    <property type="term" value="F:flavin adenine dinucleotide binding"/>
    <property type="evidence" value="ECO:0007669"/>
    <property type="project" value="TreeGrafter"/>
</dbReference>
<evidence type="ECO:0000256" key="1">
    <source>
        <dbReference type="ARBA" id="ARBA00001974"/>
    </source>
</evidence>
<dbReference type="InterPro" id="IPR023173">
    <property type="entry name" value="NADPH_Cyt_P450_Rdtase_alpha"/>
</dbReference>
<comment type="cofactor">
    <cofactor evidence="1">
        <name>FAD</name>
        <dbReference type="ChEBI" id="CHEBI:57692"/>
    </cofactor>
</comment>
<dbReference type="GO" id="GO:0005829">
    <property type="term" value="C:cytosol"/>
    <property type="evidence" value="ECO:0007669"/>
    <property type="project" value="TreeGrafter"/>
</dbReference>
<keyword evidence="3" id="KW-0274">FAD</keyword>
<keyword evidence="2" id="KW-0285">Flavoprotein</keyword>